<feature type="domain" description="Manganese/iron superoxide dismutase N-terminal" evidence="8">
    <location>
        <begin position="26"/>
        <end position="116"/>
    </location>
</feature>
<reference evidence="10 11" key="1">
    <citation type="submission" date="2024-03" db="EMBL/GenBank/DDBJ databases">
        <title>The Acrasis kona genome and developmental transcriptomes reveal deep origins of eukaryotic multicellular pathways.</title>
        <authorList>
            <person name="Sheikh S."/>
            <person name="Fu C.-J."/>
            <person name="Brown M.W."/>
            <person name="Baldauf S.L."/>
        </authorList>
    </citation>
    <scope>NUCLEOTIDE SEQUENCE [LARGE SCALE GENOMIC DNA]</scope>
    <source>
        <strain evidence="10 11">ATCC MYA-3509</strain>
    </source>
</reference>
<dbReference type="SUPFAM" id="SSF46609">
    <property type="entry name" value="Fe,Mn superoxide dismutase (SOD), N-terminal domain"/>
    <property type="match status" value="1"/>
</dbReference>
<sequence>MKRLAILVLLISSILCLDENIQPDVLTYTYDALEPYIDTKTVTIHHDGHHQAYADNLSNALKSLRQAGQGDLIDSCAQVRDLLTRLDEVKDETLRKQIRNNGGGLINHNLFWKVMSGEGHSQPSKSMTEVLNKKFGSIEQFKDSFSQQAIKLFGSGWVFLIKNSKGDLSIESFPNQDNPFITDKSANKQPILGIDVWEHSYYLKYQNKRAAYVKEWWNVVDWVQVSSLYFDSTHSDEL</sequence>
<dbReference type="EMBL" id="JAOPGA020001650">
    <property type="protein sequence ID" value="KAL0490187.1"/>
    <property type="molecule type" value="Genomic_DNA"/>
</dbReference>
<dbReference type="PIRSF" id="PIRSF000349">
    <property type="entry name" value="SODismutase"/>
    <property type="match status" value="1"/>
</dbReference>
<evidence type="ECO:0000256" key="4">
    <source>
        <dbReference type="ARBA" id="ARBA00023002"/>
    </source>
</evidence>
<comment type="caution">
    <text evidence="10">The sequence shown here is derived from an EMBL/GenBank/DDBJ whole genome shotgun (WGS) entry which is preliminary data.</text>
</comment>
<name>A0AAW2ZK17_9EUKA</name>
<dbReference type="InterPro" id="IPR036324">
    <property type="entry name" value="Mn/Fe_SOD_N_sf"/>
</dbReference>
<accession>A0AAW2ZK17</accession>
<dbReference type="Proteomes" id="UP001431209">
    <property type="component" value="Unassembled WGS sequence"/>
</dbReference>
<dbReference type="PANTHER" id="PTHR43595:SF2">
    <property type="entry name" value="SMALL RIBOSOMAL SUBUNIT PROTEIN MS42"/>
    <property type="match status" value="1"/>
</dbReference>
<dbReference type="GO" id="GO:0046872">
    <property type="term" value="F:metal ion binding"/>
    <property type="evidence" value="ECO:0007669"/>
    <property type="project" value="UniProtKB-KW"/>
</dbReference>
<evidence type="ECO:0000256" key="3">
    <source>
        <dbReference type="ARBA" id="ARBA00022723"/>
    </source>
</evidence>
<dbReference type="Gene3D" id="1.10.287.990">
    <property type="entry name" value="Fe,Mn superoxide dismutase (SOD) domain"/>
    <property type="match status" value="1"/>
</dbReference>
<dbReference type="PROSITE" id="PS00088">
    <property type="entry name" value="SOD_MN"/>
    <property type="match status" value="1"/>
</dbReference>
<keyword evidence="4 6" id="KW-0560">Oxidoreductase</keyword>
<comment type="similarity">
    <text evidence="1 6">Belongs to the iron/manganese superoxide dismutase family.</text>
</comment>
<dbReference type="InterPro" id="IPR019833">
    <property type="entry name" value="Mn/Fe_SOD_BS"/>
</dbReference>
<keyword evidence="11" id="KW-1185">Reference proteome</keyword>
<dbReference type="Pfam" id="PF00081">
    <property type="entry name" value="Sod_Fe_N"/>
    <property type="match status" value="1"/>
</dbReference>
<gene>
    <name evidence="10" type="ORF">AKO1_006656</name>
</gene>
<keyword evidence="3 5" id="KW-0479">Metal-binding</keyword>
<keyword evidence="7" id="KW-0732">Signal</keyword>
<organism evidence="10 11">
    <name type="scientific">Acrasis kona</name>
    <dbReference type="NCBI Taxonomy" id="1008807"/>
    <lineage>
        <taxon>Eukaryota</taxon>
        <taxon>Discoba</taxon>
        <taxon>Heterolobosea</taxon>
        <taxon>Tetramitia</taxon>
        <taxon>Eutetramitia</taxon>
        <taxon>Acrasidae</taxon>
        <taxon>Acrasis</taxon>
    </lineage>
</organism>
<feature type="binding site" evidence="5">
    <location>
        <position position="108"/>
    </location>
    <ligand>
        <name>Mn(2+)</name>
        <dbReference type="ChEBI" id="CHEBI:29035"/>
    </ligand>
</feature>
<comment type="function">
    <text evidence="6">Destroys radicals which are normally produced within the cells and which are toxic to biological systems.</text>
</comment>
<evidence type="ECO:0000313" key="10">
    <source>
        <dbReference type="EMBL" id="KAL0490187.1"/>
    </source>
</evidence>
<evidence type="ECO:0000256" key="1">
    <source>
        <dbReference type="ARBA" id="ARBA00008714"/>
    </source>
</evidence>
<comment type="catalytic activity">
    <reaction evidence="6">
        <text>2 superoxide + 2 H(+) = H2O2 + O2</text>
        <dbReference type="Rhea" id="RHEA:20696"/>
        <dbReference type="ChEBI" id="CHEBI:15378"/>
        <dbReference type="ChEBI" id="CHEBI:15379"/>
        <dbReference type="ChEBI" id="CHEBI:16240"/>
        <dbReference type="ChEBI" id="CHEBI:18421"/>
        <dbReference type="EC" id="1.15.1.1"/>
    </reaction>
</comment>
<feature type="signal peptide" evidence="7">
    <location>
        <begin position="1"/>
        <end position="16"/>
    </location>
</feature>
<feature type="binding site" evidence="5">
    <location>
        <position position="45"/>
    </location>
    <ligand>
        <name>Mn(2+)</name>
        <dbReference type="ChEBI" id="CHEBI:29035"/>
    </ligand>
</feature>
<dbReference type="GO" id="GO:0004784">
    <property type="term" value="F:superoxide dismutase activity"/>
    <property type="evidence" value="ECO:0007669"/>
    <property type="project" value="UniProtKB-EC"/>
</dbReference>
<dbReference type="InterPro" id="IPR019831">
    <property type="entry name" value="Mn/Fe_SOD_N"/>
</dbReference>
<dbReference type="InterPro" id="IPR019832">
    <property type="entry name" value="Mn/Fe_SOD_C"/>
</dbReference>
<evidence type="ECO:0000256" key="5">
    <source>
        <dbReference type="PIRSR" id="PIRSR000349-1"/>
    </source>
</evidence>
<dbReference type="EC" id="1.15.1.1" evidence="2 6"/>
<feature type="binding site" evidence="5">
    <location>
        <position position="199"/>
    </location>
    <ligand>
        <name>Mn(2+)</name>
        <dbReference type="ChEBI" id="CHEBI:29035"/>
    </ligand>
</feature>
<evidence type="ECO:0000313" key="11">
    <source>
        <dbReference type="Proteomes" id="UP001431209"/>
    </source>
</evidence>
<proteinExistence type="inferred from homology"/>
<feature type="domain" description="Manganese/iron superoxide dismutase C-terminal" evidence="9">
    <location>
        <begin position="124"/>
        <end position="226"/>
    </location>
</feature>
<evidence type="ECO:0000259" key="8">
    <source>
        <dbReference type="Pfam" id="PF00081"/>
    </source>
</evidence>
<evidence type="ECO:0000256" key="6">
    <source>
        <dbReference type="RuleBase" id="RU000414"/>
    </source>
</evidence>
<dbReference type="Gene3D" id="3.55.40.20">
    <property type="entry name" value="Iron/manganese superoxide dismutase, C-terminal domain"/>
    <property type="match status" value="1"/>
</dbReference>
<dbReference type="Pfam" id="PF02777">
    <property type="entry name" value="Sod_Fe_C"/>
    <property type="match status" value="1"/>
</dbReference>
<evidence type="ECO:0000256" key="2">
    <source>
        <dbReference type="ARBA" id="ARBA00012682"/>
    </source>
</evidence>
<dbReference type="AlphaFoldDB" id="A0AAW2ZK17"/>
<dbReference type="InterPro" id="IPR001189">
    <property type="entry name" value="Mn/Fe_SOD"/>
</dbReference>
<dbReference type="GO" id="GO:0005737">
    <property type="term" value="C:cytoplasm"/>
    <property type="evidence" value="ECO:0007669"/>
    <property type="project" value="TreeGrafter"/>
</dbReference>
<dbReference type="SUPFAM" id="SSF54719">
    <property type="entry name" value="Fe,Mn superoxide dismutase (SOD), C-terminal domain"/>
    <property type="match status" value="1"/>
</dbReference>
<feature type="chain" id="PRO_5043374451" description="Superoxide dismutase" evidence="7">
    <location>
        <begin position="17"/>
        <end position="238"/>
    </location>
</feature>
<protein>
    <recommendedName>
        <fullName evidence="2 6">Superoxide dismutase</fullName>
        <ecNumber evidence="2 6">1.15.1.1</ecNumber>
    </recommendedName>
</protein>
<evidence type="ECO:0000256" key="7">
    <source>
        <dbReference type="SAM" id="SignalP"/>
    </source>
</evidence>
<dbReference type="PRINTS" id="PR01703">
    <property type="entry name" value="MNSODISMTASE"/>
</dbReference>
<dbReference type="PANTHER" id="PTHR43595">
    <property type="entry name" value="37S RIBOSOMAL PROTEIN S26, MITOCHONDRIAL"/>
    <property type="match status" value="1"/>
</dbReference>
<evidence type="ECO:0000259" key="9">
    <source>
        <dbReference type="Pfam" id="PF02777"/>
    </source>
</evidence>
<dbReference type="InterPro" id="IPR036314">
    <property type="entry name" value="SOD_C_sf"/>
</dbReference>
<feature type="binding site" evidence="5">
    <location>
        <position position="195"/>
    </location>
    <ligand>
        <name>Mn(2+)</name>
        <dbReference type="ChEBI" id="CHEBI:29035"/>
    </ligand>
</feature>